<organism evidence="1 2">
    <name type="scientific">Phytophthora megakarya</name>
    <dbReference type="NCBI Taxonomy" id="4795"/>
    <lineage>
        <taxon>Eukaryota</taxon>
        <taxon>Sar</taxon>
        <taxon>Stramenopiles</taxon>
        <taxon>Oomycota</taxon>
        <taxon>Peronosporomycetes</taxon>
        <taxon>Peronosporales</taxon>
        <taxon>Peronosporaceae</taxon>
        <taxon>Phytophthora</taxon>
    </lineage>
</organism>
<keyword evidence="2" id="KW-1185">Reference proteome</keyword>
<accession>A0A225WDB2</accession>
<dbReference type="AlphaFoldDB" id="A0A225WDB2"/>
<protein>
    <submittedName>
        <fullName evidence="1">Uncharacterized protein</fullName>
    </submittedName>
</protein>
<proteinExistence type="predicted"/>
<name>A0A225WDB2_9STRA</name>
<dbReference type="OrthoDB" id="134400at2759"/>
<gene>
    <name evidence="1" type="ORF">PHMEG_00010809</name>
</gene>
<evidence type="ECO:0000313" key="1">
    <source>
        <dbReference type="EMBL" id="OWZ15532.1"/>
    </source>
</evidence>
<sequence length="104" mass="11670">MLDHPESDGRGDGVNYRYSVKTYKDSEFSVATGLDEEFSNAGDDEINPAEASVDMLELTYISVMQEIEAEIASGNRGDDDDLYEHILDEMELADYAHELALWLT</sequence>
<comment type="caution">
    <text evidence="1">The sequence shown here is derived from an EMBL/GenBank/DDBJ whole genome shotgun (WGS) entry which is preliminary data.</text>
</comment>
<dbReference type="EMBL" id="NBNE01001106">
    <property type="protein sequence ID" value="OWZ15532.1"/>
    <property type="molecule type" value="Genomic_DNA"/>
</dbReference>
<reference evidence="2" key="1">
    <citation type="submission" date="2017-03" db="EMBL/GenBank/DDBJ databases">
        <title>Phytopthora megakarya and P. palmivora, two closely related causual agents of cacao black pod achieved similar genome size and gene model numbers by different mechanisms.</title>
        <authorList>
            <person name="Ali S."/>
            <person name="Shao J."/>
            <person name="Larry D.J."/>
            <person name="Kronmiller B."/>
            <person name="Shen D."/>
            <person name="Strem M.D."/>
            <person name="Melnick R.L."/>
            <person name="Guiltinan M.J."/>
            <person name="Tyler B.M."/>
            <person name="Meinhardt L.W."/>
            <person name="Bailey B.A."/>
        </authorList>
    </citation>
    <scope>NUCLEOTIDE SEQUENCE [LARGE SCALE GENOMIC DNA]</scope>
    <source>
        <strain evidence="2">zdho120</strain>
    </source>
</reference>
<dbReference type="Proteomes" id="UP000198211">
    <property type="component" value="Unassembled WGS sequence"/>
</dbReference>
<evidence type="ECO:0000313" key="2">
    <source>
        <dbReference type="Proteomes" id="UP000198211"/>
    </source>
</evidence>